<evidence type="ECO:0000313" key="2">
    <source>
        <dbReference type="EMBL" id="APZ94590.1"/>
    </source>
</evidence>
<reference evidence="2 3" key="1">
    <citation type="journal article" date="2016" name="Front. Microbiol.">
        <title>Fuerstia marisgermanicae gen. nov., sp. nov., an Unusual Member of the Phylum Planctomycetes from the German Wadden Sea.</title>
        <authorList>
            <person name="Kohn T."/>
            <person name="Heuer A."/>
            <person name="Jogler M."/>
            <person name="Vollmers J."/>
            <person name="Boedeker C."/>
            <person name="Bunk B."/>
            <person name="Rast P."/>
            <person name="Borchert D."/>
            <person name="Glockner I."/>
            <person name="Freese H.M."/>
            <person name="Klenk H.P."/>
            <person name="Overmann J."/>
            <person name="Kaster A.K."/>
            <person name="Rohde M."/>
            <person name="Wiegand S."/>
            <person name="Jogler C."/>
        </authorList>
    </citation>
    <scope>NUCLEOTIDE SEQUENCE [LARGE SCALE GENOMIC DNA]</scope>
    <source>
        <strain evidence="2 3">NH11</strain>
    </source>
</reference>
<dbReference type="PANTHER" id="PTHR34846">
    <property type="entry name" value="4-CARBOXYMUCONOLACTONE DECARBOXYLASE FAMILY PROTEIN (AFU_ORTHOLOGUE AFUA_6G11590)"/>
    <property type="match status" value="1"/>
</dbReference>
<dbReference type="KEGG" id="fmr:Fuma_04222"/>
<accession>A0A1P8WKK3</accession>
<dbReference type="EMBL" id="CP017641">
    <property type="protein sequence ID" value="APZ94590.1"/>
    <property type="molecule type" value="Genomic_DNA"/>
</dbReference>
<dbReference type="AlphaFoldDB" id="A0A1P8WKK3"/>
<dbReference type="Proteomes" id="UP000187735">
    <property type="component" value="Chromosome"/>
</dbReference>
<dbReference type="STRING" id="1891926.Fuma_04222"/>
<keyword evidence="2" id="KW-0560">Oxidoreductase</keyword>
<dbReference type="InterPro" id="IPR029032">
    <property type="entry name" value="AhpD-like"/>
</dbReference>
<protein>
    <submittedName>
        <fullName evidence="2">Putative peroxidase-related enzyme</fullName>
    </submittedName>
</protein>
<keyword evidence="2" id="KW-0575">Peroxidase</keyword>
<name>A0A1P8WKK3_9PLAN</name>
<organism evidence="2 3">
    <name type="scientific">Fuerstiella marisgermanici</name>
    <dbReference type="NCBI Taxonomy" id="1891926"/>
    <lineage>
        <taxon>Bacteria</taxon>
        <taxon>Pseudomonadati</taxon>
        <taxon>Planctomycetota</taxon>
        <taxon>Planctomycetia</taxon>
        <taxon>Planctomycetales</taxon>
        <taxon>Planctomycetaceae</taxon>
        <taxon>Fuerstiella</taxon>
    </lineage>
</organism>
<gene>
    <name evidence="2" type="ORF">Fuma_04222</name>
</gene>
<dbReference type="PANTHER" id="PTHR34846:SF11">
    <property type="entry name" value="4-CARBOXYMUCONOLACTONE DECARBOXYLASE FAMILY PROTEIN (AFU_ORTHOLOGUE AFUA_6G11590)"/>
    <property type="match status" value="1"/>
</dbReference>
<feature type="domain" description="Carboxymuconolactone decarboxylase-like" evidence="1">
    <location>
        <begin position="7"/>
        <end position="58"/>
    </location>
</feature>
<dbReference type="SUPFAM" id="SSF69118">
    <property type="entry name" value="AhpD-like"/>
    <property type="match status" value="1"/>
</dbReference>
<evidence type="ECO:0000259" key="1">
    <source>
        <dbReference type="Pfam" id="PF02627"/>
    </source>
</evidence>
<dbReference type="InterPro" id="IPR003779">
    <property type="entry name" value="CMD-like"/>
</dbReference>
<dbReference type="RefSeq" id="WP_077025865.1">
    <property type="nucleotide sequence ID" value="NZ_CP017641.1"/>
</dbReference>
<keyword evidence="3" id="KW-1185">Reference proteome</keyword>
<dbReference type="GO" id="GO:0051920">
    <property type="term" value="F:peroxiredoxin activity"/>
    <property type="evidence" value="ECO:0007669"/>
    <property type="project" value="InterPro"/>
</dbReference>
<sequence>MCRCWGSWVNGCEYCSHYHSKAALNAGLTSDQLRATEDFENSDLFSEAEKSVLKYAEELTKTANVSDKTVAAVKEHIGDTELVTLAATVALANFTNRFNHGLDIELP</sequence>
<dbReference type="Pfam" id="PF02627">
    <property type="entry name" value="CMD"/>
    <property type="match status" value="1"/>
</dbReference>
<proteinExistence type="predicted"/>
<dbReference type="Gene3D" id="1.20.1290.10">
    <property type="entry name" value="AhpD-like"/>
    <property type="match status" value="1"/>
</dbReference>
<evidence type="ECO:0000313" key="3">
    <source>
        <dbReference type="Proteomes" id="UP000187735"/>
    </source>
</evidence>